<proteinExistence type="predicted"/>
<dbReference type="EMBL" id="FO704551">
    <property type="protein sequence ID" value="CDG20425.1"/>
    <property type="molecule type" value="Genomic_DNA"/>
</dbReference>
<evidence type="ECO:0000313" key="2">
    <source>
        <dbReference type="Proteomes" id="UP000032735"/>
    </source>
</evidence>
<dbReference type="KEGG" id="xpo:XPG1_0770"/>
<name>A0A068R2S3_9GAMM</name>
<evidence type="ECO:0000313" key="1">
    <source>
        <dbReference type="EMBL" id="CDG20425.1"/>
    </source>
</evidence>
<gene>
    <name evidence="1" type="ORF">XPG1_0770</name>
</gene>
<dbReference type="HOGENOM" id="CLU_3278969_0_0_6"/>
<reference evidence="1 2" key="1">
    <citation type="submission" date="2013-07" db="EMBL/GenBank/DDBJ databases">
        <authorList>
            <person name="Genoscope - CEA"/>
        </authorList>
    </citation>
    <scope>NUCLEOTIDE SEQUENCE [LARGE SCALE GENOMIC DNA]</scope>
    <source>
        <strain evidence="1 2">G6</strain>
    </source>
</reference>
<accession>A0A068R2S3</accession>
<dbReference type="AlphaFoldDB" id="A0A068R2S3"/>
<sequence>MGSQTRSCHSVYPHAYGEHTNYIFMFSKNFFYVKNSTTFFT</sequence>
<keyword evidence="2" id="KW-1185">Reference proteome</keyword>
<organism evidence="1 2">
    <name type="scientific">Xenorhabdus poinarii G6</name>
    <dbReference type="NCBI Taxonomy" id="1354304"/>
    <lineage>
        <taxon>Bacteria</taxon>
        <taxon>Pseudomonadati</taxon>
        <taxon>Pseudomonadota</taxon>
        <taxon>Gammaproteobacteria</taxon>
        <taxon>Enterobacterales</taxon>
        <taxon>Morganellaceae</taxon>
        <taxon>Xenorhabdus</taxon>
    </lineage>
</organism>
<protein>
    <submittedName>
        <fullName evidence="1">Uncharacterized protein</fullName>
    </submittedName>
</protein>
<dbReference type="Proteomes" id="UP000032735">
    <property type="component" value="Chromosome"/>
</dbReference>